<dbReference type="PANTHER" id="PTHR44757">
    <property type="entry name" value="DIGUANYLATE CYCLASE DGCP"/>
    <property type="match status" value="1"/>
</dbReference>
<dbReference type="InterPro" id="IPR043128">
    <property type="entry name" value="Rev_trsase/Diguanyl_cyclase"/>
</dbReference>
<dbReference type="STRING" id="670052.PA27867_2480"/>
<feature type="domain" description="GGDEF" evidence="2">
    <location>
        <begin position="134"/>
        <end position="265"/>
    </location>
</feature>
<dbReference type="NCBIfam" id="TIGR00254">
    <property type="entry name" value="GGDEF"/>
    <property type="match status" value="1"/>
</dbReference>
<reference evidence="3 4" key="1">
    <citation type="submission" date="2016-06" db="EMBL/GenBank/DDBJ databases">
        <title>Genome sequencing of Cryobacterium arcticum PAMC 27867.</title>
        <authorList>
            <person name="Lee J."/>
            <person name="Kim O.-S."/>
        </authorList>
    </citation>
    <scope>NUCLEOTIDE SEQUENCE [LARGE SCALE GENOMIC DNA]</scope>
    <source>
        <strain evidence="3 4">PAMC 27867</strain>
    </source>
</reference>
<evidence type="ECO:0000313" key="3">
    <source>
        <dbReference type="EMBL" id="ANP73428.1"/>
    </source>
</evidence>
<dbReference type="InterPro" id="IPR052155">
    <property type="entry name" value="Biofilm_reg_signaling"/>
</dbReference>
<proteinExistence type="predicted"/>
<dbReference type="SMART" id="SM00052">
    <property type="entry name" value="EAL"/>
    <property type="match status" value="1"/>
</dbReference>
<dbReference type="PROSITE" id="PS50883">
    <property type="entry name" value="EAL"/>
    <property type="match status" value="1"/>
</dbReference>
<gene>
    <name evidence="3" type="ORF">PA27867_2480</name>
</gene>
<dbReference type="SUPFAM" id="SSF141868">
    <property type="entry name" value="EAL domain-like"/>
    <property type="match status" value="1"/>
</dbReference>
<dbReference type="InterPro" id="IPR000160">
    <property type="entry name" value="GGDEF_dom"/>
</dbReference>
<dbReference type="Proteomes" id="UP000092582">
    <property type="component" value="Chromosome 1"/>
</dbReference>
<dbReference type="SUPFAM" id="SSF55073">
    <property type="entry name" value="Nucleotide cyclase"/>
    <property type="match status" value="1"/>
</dbReference>
<evidence type="ECO:0008006" key="5">
    <source>
        <dbReference type="Google" id="ProtNLM"/>
    </source>
</evidence>
<dbReference type="OrthoDB" id="23692at2"/>
<evidence type="ECO:0000259" key="2">
    <source>
        <dbReference type="PROSITE" id="PS50887"/>
    </source>
</evidence>
<dbReference type="PANTHER" id="PTHR44757:SF2">
    <property type="entry name" value="BIOFILM ARCHITECTURE MAINTENANCE PROTEIN MBAA"/>
    <property type="match status" value="1"/>
</dbReference>
<dbReference type="PROSITE" id="PS50887">
    <property type="entry name" value="GGDEF"/>
    <property type="match status" value="1"/>
</dbReference>
<dbReference type="InterPro" id="IPR029787">
    <property type="entry name" value="Nucleotide_cyclase"/>
</dbReference>
<dbReference type="Gene3D" id="3.20.20.450">
    <property type="entry name" value="EAL domain"/>
    <property type="match status" value="1"/>
</dbReference>
<protein>
    <recommendedName>
        <fullName evidence="5">GGDEF-domain containing protein</fullName>
    </recommendedName>
</protein>
<accession>A0A1B1BLM1</accession>
<dbReference type="CDD" id="cd01948">
    <property type="entry name" value="EAL"/>
    <property type="match status" value="1"/>
</dbReference>
<dbReference type="EMBL" id="CP016282">
    <property type="protein sequence ID" value="ANP73428.1"/>
    <property type="molecule type" value="Genomic_DNA"/>
</dbReference>
<keyword evidence="4" id="KW-1185">Reference proteome</keyword>
<dbReference type="RefSeq" id="WP_066596814.1">
    <property type="nucleotide sequence ID" value="NZ_CP016282.1"/>
</dbReference>
<feature type="domain" description="EAL" evidence="1">
    <location>
        <begin position="274"/>
        <end position="530"/>
    </location>
</feature>
<organism evidence="3 4">
    <name type="scientific">Cryobacterium arcticum</name>
    <dbReference type="NCBI Taxonomy" id="670052"/>
    <lineage>
        <taxon>Bacteria</taxon>
        <taxon>Bacillati</taxon>
        <taxon>Actinomycetota</taxon>
        <taxon>Actinomycetes</taxon>
        <taxon>Micrococcales</taxon>
        <taxon>Microbacteriaceae</taxon>
        <taxon>Cryobacterium</taxon>
    </lineage>
</organism>
<dbReference type="Gene3D" id="3.30.70.270">
    <property type="match status" value="1"/>
</dbReference>
<dbReference type="PATRIC" id="fig|670052.7.peg.2547"/>
<dbReference type="SMART" id="SM00267">
    <property type="entry name" value="GGDEF"/>
    <property type="match status" value="1"/>
</dbReference>
<evidence type="ECO:0000313" key="4">
    <source>
        <dbReference type="Proteomes" id="UP000092582"/>
    </source>
</evidence>
<dbReference type="Pfam" id="PF00563">
    <property type="entry name" value="EAL"/>
    <property type="match status" value="1"/>
</dbReference>
<dbReference type="InterPro" id="IPR035919">
    <property type="entry name" value="EAL_sf"/>
</dbReference>
<dbReference type="Pfam" id="PF00990">
    <property type="entry name" value="GGDEF"/>
    <property type="match status" value="1"/>
</dbReference>
<dbReference type="KEGG" id="cart:PA27867_2480"/>
<dbReference type="AlphaFoldDB" id="A0A1B1BLM1"/>
<dbReference type="CDD" id="cd01949">
    <property type="entry name" value="GGDEF"/>
    <property type="match status" value="1"/>
</dbReference>
<evidence type="ECO:0000259" key="1">
    <source>
        <dbReference type="PROSITE" id="PS50883"/>
    </source>
</evidence>
<name>A0A1B1BLM1_9MICO</name>
<sequence>MIASERVAATLHFTARAGTATVLLPRNRNGQLPVVLVDPVDEQGAVAHGLWLSHDIAGSDYHWTEPVRSTTRYDSGDSPTAWPAGPHSITTSATARELSSPDSADLTDSLTGLPGRIQLMERMKRCRSDGNRTPSAVLLVVNLDRFSMVNDGLGHDAGDAVLVYAAQRIVGATRAGDTVARLGADEFLVLCEGADAQRGRTIAKRIVTALQEPVSLGGYELRITASVGIANVTAETNPTDALREAGAAMQRAKVKGRNRTAQFEEGRSAQALRWLDLQQALALALQRDEFVLHYQPITTITGGIAAGVEALVRWNRPGHGLIPPDEFISVAESSGLIEPLGAWVLGEALRQLSAWKLTDRVPPGFYVSVNLSPVQLMDRSLVSNITRTIADHGLVGAELTLEMTETALIDDEEIMLATVDALASAGISLSIDDFGTGYSSLARLRHLPAKQLKVDRSFVAGMTTDSRDAALVAAVIGLAHEFGMTCVAEGVETAEQLDELTRLGCDYAQGYLLGRPMKSADLEKVWDQAVAV</sequence>
<dbReference type="InterPro" id="IPR001633">
    <property type="entry name" value="EAL_dom"/>
</dbReference>